<dbReference type="InterPro" id="IPR036249">
    <property type="entry name" value="Thioredoxin-like_sf"/>
</dbReference>
<dbReference type="CDD" id="cd03022">
    <property type="entry name" value="DsbA_HCCA_Iso"/>
    <property type="match status" value="1"/>
</dbReference>
<protein>
    <recommendedName>
        <fullName evidence="1">2-hydroxychromene-2-carboxylate isomerase</fullName>
        <ecNumber evidence="1">5.99.1.4</ecNumber>
    </recommendedName>
</protein>
<keyword evidence="5" id="KW-1185">Reference proteome</keyword>
<dbReference type="KEGG" id="pstg:E8M01_00245"/>
<evidence type="ECO:0000256" key="1">
    <source>
        <dbReference type="PIRNR" id="PIRNR006386"/>
    </source>
</evidence>
<dbReference type="InterPro" id="IPR044087">
    <property type="entry name" value="NahD-like"/>
</dbReference>
<feature type="domain" description="DSBA-like thioredoxin" evidence="3">
    <location>
        <begin position="6"/>
        <end position="192"/>
    </location>
</feature>
<dbReference type="InterPro" id="IPR001853">
    <property type="entry name" value="DSBA-like_thioredoxin_dom"/>
</dbReference>
<proteinExistence type="inferred from homology"/>
<dbReference type="GO" id="GO:0004364">
    <property type="term" value="F:glutathione transferase activity"/>
    <property type="evidence" value="ECO:0007669"/>
    <property type="project" value="TreeGrafter"/>
</dbReference>
<evidence type="ECO:0000313" key="5">
    <source>
        <dbReference type="Proteomes" id="UP000298781"/>
    </source>
</evidence>
<dbReference type="Pfam" id="PF01323">
    <property type="entry name" value="DSBA"/>
    <property type="match status" value="1"/>
</dbReference>
<feature type="active site" description="Nucleophile" evidence="2">
    <location>
        <position position="14"/>
    </location>
</feature>
<comment type="similarity">
    <text evidence="1">Belongs to the GST superfamily. NadH family.</text>
</comment>
<dbReference type="PANTHER" id="PTHR42943:SF2">
    <property type="entry name" value="GLUTATHIONE S-TRANSFERASE KAPPA 1"/>
    <property type="match status" value="1"/>
</dbReference>
<dbReference type="GO" id="GO:0006749">
    <property type="term" value="P:glutathione metabolic process"/>
    <property type="evidence" value="ECO:0007669"/>
    <property type="project" value="TreeGrafter"/>
</dbReference>
<evidence type="ECO:0000256" key="2">
    <source>
        <dbReference type="PIRSR" id="PIRSR006386-1"/>
    </source>
</evidence>
<dbReference type="AlphaFoldDB" id="A0A4D7B464"/>
<comment type="catalytic activity">
    <reaction evidence="1">
        <text>2-hydroxychromene-2-carboxylate = (3E)-4-(2-hydroxyphenyl)-2-oxobut-3-enoate</text>
        <dbReference type="Rhea" id="RHEA:27401"/>
        <dbReference type="ChEBI" id="CHEBI:59350"/>
        <dbReference type="ChEBI" id="CHEBI:59353"/>
        <dbReference type="EC" id="5.99.1.4"/>
    </reaction>
</comment>
<sequence>MAAPSIDFFYEFASSYSYPAAMRAGEVAERAGVTLRWRPFLLGPIFADLGLTTSPFNTQPAKGRYMWRDLQRTMAAASLPFRMPDPFPQNSLLAARVATALPDDGKRAAFSRAVYRAAFGDGAQIADAEVLGRLLRDIGVEPAPLLVAAGSDAVKQALRAAVEAAKAAGIFGAPSFVTADGELFWGNDRLDQAVAWAARGA</sequence>
<dbReference type="Gene3D" id="3.40.30.10">
    <property type="entry name" value="Glutaredoxin"/>
    <property type="match status" value="1"/>
</dbReference>
<accession>A0A4D7B464</accession>
<name>A0A4D7B464_9HYPH</name>
<dbReference type="EC" id="5.99.1.4" evidence="1"/>
<dbReference type="GO" id="GO:0004602">
    <property type="term" value="F:glutathione peroxidase activity"/>
    <property type="evidence" value="ECO:0007669"/>
    <property type="project" value="TreeGrafter"/>
</dbReference>
<dbReference type="InterPro" id="IPR051924">
    <property type="entry name" value="GST_Kappa/NadH"/>
</dbReference>
<dbReference type="EMBL" id="CP039690">
    <property type="protein sequence ID" value="QCI62807.1"/>
    <property type="molecule type" value="Genomic_DNA"/>
</dbReference>
<dbReference type="GO" id="GO:1901170">
    <property type="term" value="P:naphthalene catabolic process"/>
    <property type="evidence" value="ECO:0007669"/>
    <property type="project" value="InterPro"/>
</dbReference>
<keyword evidence="1 4" id="KW-0413">Isomerase</keyword>
<reference evidence="4 5" key="1">
    <citation type="submission" date="2019-04" db="EMBL/GenBank/DDBJ databases">
        <title>Phreatobacter aquaticus sp. nov.</title>
        <authorList>
            <person name="Choi A."/>
        </authorList>
    </citation>
    <scope>NUCLEOTIDE SEQUENCE [LARGE SCALE GENOMIC DNA]</scope>
    <source>
        <strain evidence="4 5">KCTC 52518</strain>
    </source>
</reference>
<dbReference type="PIRSF" id="PIRSF006386">
    <property type="entry name" value="HCCAis_GSTk"/>
    <property type="match status" value="1"/>
</dbReference>
<dbReference type="InterPro" id="IPR014440">
    <property type="entry name" value="HCCAis_GSTk"/>
</dbReference>
<evidence type="ECO:0000313" key="4">
    <source>
        <dbReference type="EMBL" id="QCI62807.1"/>
    </source>
</evidence>
<evidence type="ECO:0000259" key="3">
    <source>
        <dbReference type="Pfam" id="PF01323"/>
    </source>
</evidence>
<dbReference type="SUPFAM" id="SSF52833">
    <property type="entry name" value="Thioredoxin-like"/>
    <property type="match status" value="1"/>
</dbReference>
<dbReference type="OrthoDB" id="5244108at2"/>
<dbReference type="Proteomes" id="UP000298781">
    <property type="component" value="Chromosome"/>
</dbReference>
<dbReference type="GO" id="GO:0018845">
    <property type="term" value="F:2-hydroxychromene-2-carboxylate isomerase activity"/>
    <property type="evidence" value="ECO:0007669"/>
    <property type="project" value="UniProtKB-UniRule"/>
</dbReference>
<organism evidence="4 5">
    <name type="scientific">Phreatobacter stygius</name>
    <dbReference type="NCBI Taxonomy" id="1940610"/>
    <lineage>
        <taxon>Bacteria</taxon>
        <taxon>Pseudomonadati</taxon>
        <taxon>Pseudomonadota</taxon>
        <taxon>Alphaproteobacteria</taxon>
        <taxon>Hyphomicrobiales</taxon>
        <taxon>Phreatobacteraceae</taxon>
        <taxon>Phreatobacter</taxon>
    </lineage>
</organism>
<dbReference type="RefSeq" id="WP_136958270.1">
    <property type="nucleotide sequence ID" value="NZ_CP039690.1"/>
</dbReference>
<dbReference type="PANTHER" id="PTHR42943">
    <property type="entry name" value="GLUTATHIONE S-TRANSFERASE KAPPA"/>
    <property type="match status" value="1"/>
</dbReference>
<gene>
    <name evidence="4" type="ORF">E8M01_00245</name>
</gene>